<dbReference type="InterPro" id="IPR016181">
    <property type="entry name" value="Acyl_CoA_acyltransferase"/>
</dbReference>
<evidence type="ECO:0000259" key="7">
    <source>
        <dbReference type="PROSITE" id="PS51186"/>
    </source>
</evidence>
<accession>A0A1N6TVC1</accession>
<keyword evidence="9" id="KW-1185">Reference proteome</keyword>
<reference evidence="8 9" key="1">
    <citation type="submission" date="2017-01" db="EMBL/GenBank/DDBJ databases">
        <authorList>
            <person name="Mah S.A."/>
            <person name="Swanson W.J."/>
            <person name="Moy G.W."/>
            <person name="Vacquier V.D."/>
        </authorList>
    </citation>
    <scope>NUCLEOTIDE SEQUENCE [LARGE SCALE GENOMIC DNA]</scope>
    <source>
        <strain evidence="8 9">ASpG1</strain>
    </source>
</reference>
<evidence type="ECO:0000313" key="9">
    <source>
        <dbReference type="Proteomes" id="UP000186400"/>
    </source>
</evidence>
<evidence type="ECO:0000256" key="1">
    <source>
        <dbReference type="ARBA" id="ARBA00004925"/>
    </source>
</evidence>
<dbReference type="GO" id="GO:0004042">
    <property type="term" value="F:L-glutamate N-acetyltransferase activity"/>
    <property type="evidence" value="ECO:0007669"/>
    <property type="project" value="InterPro"/>
</dbReference>
<dbReference type="EC" id="2.3.1.1" evidence="3"/>
<evidence type="ECO:0000313" key="8">
    <source>
        <dbReference type="EMBL" id="SIQ57340.1"/>
    </source>
</evidence>
<dbReference type="PROSITE" id="PS51186">
    <property type="entry name" value="GNAT"/>
    <property type="match status" value="1"/>
</dbReference>
<dbReference type="EMBL" id="FTMS01000011">
    <property type="protein sequence ID" value="SIQ57340.1"/>
    <property type="molecule type" value="Genomic_DNA"/>
</dbReference>
<dbReference type="Proteomes" id="UP000186400">
    <property type="component" value="Unassembled WGS sequence"/>
</dbReference>
<sequence length="490" mass="54213">MESAQIIDQVDLIREVFSYAHRFRGKTFVIHVDYGAVDDSRLNGLIQDLVLLHKSGIRILLVPGARQRIDEVLTRYNIPWRREGGVRIASSEAIPFIKMAAVDVTNRFMTLLSVHHTNAVVGNWVRARGLGVLEGVDYHHAGVVERVQLDLIRQTLEQGIIPIFPCIGWSVSGKPYNISSRELAFRIAVSLEADKLFFITDQMGINGKDFNLPQGVDTAGDGRVSRLSVEEAREFLRLNGIHDLELGRPAAGGEGRADAAATPGATPKPSGYYEGQREILEYLRLAYLAAGVSVNRVHMVDGRRDGVLLVEVFSNLGVGTMVHANAYQSIRSVRLDEVPKLLSLIRPLADSGVLVVRTQEEIESMYQDFVVHETDGRLHGCGALHTYSSGQGEIAAIAVDPSFEELGIGRKIVLYLISLARERGLRGVFVLTTRTGDWFESIGFSRVSPDELPREKRQRYDADRKSQVLYLSMDTSWEASQVSGAVPLPG</sequence>
<dbReference type="HAMAP" id="MF_01105">
    <property type="entry name" value="N_acetyl_glu_synth"/>
    <property type="match status" value="1"/>
</dbReference>
<keyword evidence="5" id="KW-0012">Acyltransferase</keyword>
<dbReference type="AlphaFoldDB" id="A0A1N6TVC1"/>
<dbReference type="Pfam" id="PF00583">
    <property type="entry name" value="Acetyltransf_1"/>
    <property type="match status" value="1"/>
</dbReference>
<name>A0A1N6TVC1_9SPIO</name>
<dbReference type="SUPFAM" id="SSF53633">
    <property type="entry name" value="Carbamate kinase-like"/>
    <property type="match status" value="1"/>
</dbReference>
<dbReference type="InterPro" id="IPR001048">
    <property type="entry name" value="Asp/Glu/Uridylate_kinase"/>
</dbReference>
<evidence type="ECO:0000256" key="6">
    <source>
        <dbReference type="ARBA" id="ARBA00048372"/>
    </source>
</evidence>
<comment type="similarity">
    <text evidence="2">Belongs to the acetyltransferase family. ArgA subfamily.</text>
</comment>
<dbReference type="Gene3D" id="3.40.1160.10">
    <property type="entry name" value="Acetylglutamate kinase-like"/>
    <property type="match status" value="1"/>
</dbReference>
<dbReference type="Pfam" id="PF00696">
    <property type="entry name" value="AA_kinase"/>
    <property type="match status" value="1"/>
</dbReference>
<dbReference type="PIRSF" id="PIRSF000423">
    <property type="entry name" value="ArgA"/>
    <property type="match status" value="1"/>
</dbReference>
<feature type="domain" description="N-acetyltransferase" evidence="7">
    <location>
        <begin position="328"/>
        <end position="474"/>
    </location>
</feature>
<dbReference type="InterPro" id="IPR010167">
    <property type="entry name" value="NH2A_AcTrfase"/>
</dbReference>
<evidence type="ECO:0000256" key="4">
    <source>
        <dbReference type="ARBA" id="ARBA00022679"/>
    </source>
</evidence>
<dbReference type="InterPro" id="IPR036393">
    <property type="entry name" value="AceGlu_kinase-like_sf"/>
</dbReference>
<dbReference type="SUPFAM" id="SSF55729">
    <property type="entry name" value="Acyl-CoA N-acyltransferases (Nat)"/>
    <property type="match status" value="1"/>
</dbReference>
<dbReference type="STRING" id="159291.SAMN05920897_11112"/>
<evidence type="ECO:0000256" key="3">
    <source>
        <dbReference type="ARBA" id="ARBA00012697"/>
    </source>
</evidence>
<protein>
    <recommendedName>
        <fullName evidence="3">amino-acid N-acetyltransferase</fullName>
        <ecNumber evidence="3">2.3.1.1</ecNumber>
    </recommendedName>
</protein>
<dbReference type="InterPro" id="IPR000182">
    <property type="entry name" value="GNAT_dom"/>
</dbReference>
<organism evidence="8 9">
    <name type="scientific">Alkalispirochaeta americana</name>
    <dbReference type="NCBI Taxonomy" id="159291"/>
    <lineage>
        <taxon>Bacteria</taxon>
        <taxon>Pseudomonadati</taxon>
        <taxon>Spirochaetota</taxon>
        <taxon>Spirochaetia</taxon>
        <taxon>Spirochaetales</taxon>
        <taxon>Spirochaetaceae</taxon>
        <taxon>Alkalispirochaeta</taxon>
    </lineage>
</organism>
<evidence type="ECO:0000256" key="2">
    <source>
        <dbReference type="ARBA" id="ARBA00009145"/>
    </source>
</evidence>
<dbReference type="Gene3D" id="3.40.630.30">
    <property type="match status" value="1"/>
</dbReference>
<dbReference type="GO" id="GO:0006526">
    <property type="term" value="P:L-arginine biosynthetic process"/>
    <property type="evidence" value="ECO:0007669"/>
    <property type="project" value="UniProtKB-UniPathway"/>
</dbReference>
<comment type="pathway">
    <text evidence="1">Amino-acid biosynthesis; L-arginine biosynthesis; N(2)-acetyl-L-ornithine from L-glutamate: step 1/4.</text>
</comment>
<dbReference type="GO" id="GO:0005737">
    <property type="term" value="C:cytoplasm"/>
    <property type="evidence" value="ECO:0007669"/>
    <property type="project" value="InterPro"/>
</dbReference>
<dbReference type="OrthoDB" id="9802238at2"/>
<evidence type="ECO:0000256" key="5">
    <source>
        <dbReference type="ARBA" id="ARBA00023315"/>
    </source>
</evidence>
<dbReference type="UniPathway" id="UPA00068">
    <property type="reaction ID" value="UER00106"/>
</dbReference>
<gene>
    <name evidence="8" type="ORF">SAMN05920897_11112</name>
</gene>
<dbReference type="PANTHER" id="PTHR30602:SF12">
    <property type="entry name" value="AMINO-ACID ACETYLTRANSFERASE NAGS1, CHLOROPLASTIC-RELATED"/>
    <property type="match status" value="1"/>
</dbReference>
<dbReference type="RefSeq" id="WP_076488987.1">
    <property type="nucleotide sequence ID" value="NZ_FTMS01000011.1"/>
</dbReference>
<comment type="catalytic activity">
    <reaction evidence="6">
        <text>L-glutamate + acetyl-CoA = N-acetyl-L-glutamate + CoA + H(+)</text>
        <dbReference type="Rhea" id="RHEA:24292"/>
        <dbReference type="ChEBI" id="CHEBI:15378"/>
        <dbReference type="ChEBI" id="CHEBI:29985"/>
        <dbReference type="ChEBI" id="CHEBI:44337"/>
        <dbReference type="ChEBI" id="CHEBI:57287"/>
        <dbReference type="ChEBI" id="CHEBI:57288"/>
        <dbReference type="EC" id="2.3.1.1"/>
    </reaction>
</comment>
<dbReference type="CDD" id="cd04301">
    <property type="entry name" value="NAT_SF"/>
    <property type="match status" value="1"/>
</dbReference>
<dbReference type="PANTHER" id="PTHR30602">
    <property type="entry name" value="AMINO-ACID ACETYLTRANSFERASE"/>
    <property type="match status" value="1"/>
</dbReference>
<proteinExistence type="inferred from homology"/>
<keyword evidence="4" id="KW-0808">Transferase</keyword>